<name>A0A1N6D5L7_9BACT</name>
<dbReference type="AlphaFoldDB" id="A0A1N6D5L7"/>
<sequence length="228" mass="26439">MQQSRFNIFNQIHKGLRAMLYDTALRIQQTDFSQEEQVVPTIQQLEKVLAFFDKHADHEDEYILPAIRKHARLLVEELESEHATDRSLSLSLGKHIRDWLIAQDADAKRKAGLHMLYDFNSFIAFNLYHMNKEELLFNQVLWEHYTDEEIFRIDHALVASVPPDTLMAMSRWMMRGINNEEVIGWLNGVKNNAPAEAFGVFMTLAEEELSPERLKDVQASLTEGILLA</sequence>
<dbReference type="InterPro" id="IPR012312">
    <property type="entry name" value="Hemerythrin-like"/>
</dbReference>
<evidence type="ECO:0000259" key="1">
    <source>
        <dbReference type="Pfam" id="PF01814"/>
    </source>
</evidence>
<organism evidence="2 3">
    <name type="scientific">Chitinophaga niabensis</name>
    <dbReference type="NCBI Taxonomy" id="536979"/>
    <lineage>
        <taxon>Bacteria</taxon>
        <taxon>Pseudomonadati</taxon>
        <taxon>Bacteroidota</taxon>
        <taxon>Chitinophagia</taxon>
        <taxon>Chitinophagales</taxon>
        <taxon>Chitinophagaceae</taxon>
        <taxon>Chitinophaga</taxon>
    </lineage>
</organism>
<reference evidence="2 3" key="1">
    <citation type="submission" date="2016-11" db="EMBL/GenBank/DDBJ databases">
        <authorList>
            <person name="Jaros S."/>
            <person name="Januszkiewicz K."/>
            <person name="Wedrychowicz H."/>
        </authorList>
    </citation>
    <scope>NUCLEOTIDE SEQUENCE [LARGE SCALE GENOMIC DNA]</scope>
    <source>
        <strain evidence="2 3">DSM 24787</strain>
    </source>
</reference>
<dbReference type="STRING" id="536979.SAMN04488055_0290"/>
<feature type="domain" description="Hemerythrin-like" evidence="1">
    <location>
        <begin position="8"/>
        <end position="137"/>
    </location>
</feature>
<accession>A0A1N6D5L7</accession>
<dbReference type="Pfam" id="PF01814">
    <property type="entry name" value="Hemerythrin"/>
    <property type="match status" value="1"/>
</dbReference>
<keyword evidence="3" id="KW-1185">Reference proteome</keyword>
<dbReference type="EMBL" id="FSRA01000001">
    <property type="protein sequence ID" value="SIN65944.1"/>
    <property type="molecule type" value="Genomic_DNA"/>
</dbReference>
<dbReference type="Proteomes" id="UP000185003">
    <property type="component" value="Unassembled WGS sequence"/>
</dbReference>
<dbReference type="Gene3D" id="1.20.120.520">
    <property type="entry name" value="nmb1532 protein domain like"/>
    <property type="match status" value="1"/>
</dbReference>
<evidence type="ECO:0000313" key="3">
    <source>
        <dbReference type="Proteomes" id="UP000185003"/>
    </source>
</evidence>
<proteinExistence type="predicted"/>
<dbReference type="OrthoDB" id="5654170at2"/>
<gene>
    <name evidence="2" type="ORF">SAMN04488055_0290</name>
</gene>
<protein>
    <submittedName>
        <fullName evidence="2">Hemerythrin HHE cation binding domain-containing protein</fullName>
    </submittedName>
</protein>
<evidence type="ECO:0000313" key="2">
    <source>
        <dbReference type="EMBL" id="SIN65944.1"/>
    </source>
</evidence>
<dbReference type="RefSeq" id="WP_074237399.1">
    <property type="nucleotide sequence ID" value="NZ_FSRA01000001.1"/>
</dbReference>